<evidence type="ECO:0000313" key="3">
    <source>
        <dbReference type="WBParaSite" id="jg5511"/>
    </source>
</evidence>
<dbReference type="AlphaFoldDB" id="A0A915EDH3"/>
<feature type="compositionally biased region" description="Low complexity" evidence="1">
    <location>
        <begin position="257"/>
        <end position="271"/>
    </location>
</feature>
<feature type="compositionally biased region" description="Polar residues" evidence="1">
    <location>
        <begin position="106"/>
        <end position="118"/>
    </location>
</feature>
<sequence length="322" mass="34900">MSQLQPQQLNSNNQNMLLSSEDEDEDEEGTSTVSSTSTQHHHPNLAASTKKQKSFQPHKALFEHLRDAKICPLLQSKTAAFSKPTGQEAVAVKANSPPAVPPKTVCCQQKSESHGSPLSQVTKNFTQMVNDLEKITTTPTTVASSRTPATNTFPKQLFKHLTLDAPHLLLLLPSQQKSGLRSEERQVKGGTLECSADKDTGQQDGLEDSPTNIMEDADQNSSESAFPALPHITDPASANSTSFVLIRRQPQSGSHGSSFSAQTNSSATNSSIVGDLSETKRGLSPERVDALNRKVSFSTAQSKYSRPMLLTSMTEETKKLIQ</sequence>
<feature type="region of interest" description="Disordered" evidence="1">
    <location>
        <begin position="176"/>
        <end position="233"/>
    </location>
</feature>
<feature type="compositionally biased region" description="Low complexity" evidence="1">
    <location>
        <begin position="1"/>
        <end position="19"/>
    </location>
</feature>
<protein>
    <submittedName>
        <fullName evidence="3">Uncharacterized protein</fullName>
    </submittedName>
</protein>
<feature type="compositionally biased region" description="Acidic residues" evidence="1">
    <location>
        <begin position="20"/>
        <end position="29"/>
    </location>
</feature>
<dbReference type="WBParaSite" id="jg5511">
    <property type="protein sequence ID" value="jg5511"/>
    <property type="gene ID" value="jg5511"/>
</dbReference>
<evidence type="ECO:0000313" key="2">
    <source>
        <dbReference type="Proteomes" id="UP000887574"/>
    </source>
</evidence>
<feature type="region of interest" description="Disordered" evidence="1">
    <location>
        <begin position="249"/>
        <end position="287"/>
    </location>
</feature>
<accession>A0A915EDH3</accession>
<keyword evidence="2" id="KW-1185">Reference proteome</keyword>
<name>A0A915EDH3_9BILA</name>
<feature type="region of interest" description="Disordered" evidence="1">
    <location>
        <begin position="95"/>
        <end position="118"/>
    </location>
</feature>
<proteinExistence type="predicted"/>
<organism evidence="2 3">
    <name type="scientific">Ditylenchus dipsaci</name>
    <dbReference type="NCBI Taxonomy" id="166011"/>
    <lineage>
        <taxon>Eukaryota</taxon>
        <taxon>Metazoa</taxon>
        <taxon>Ecdysozoa</taxon>
        <taxon>Nematoda</taxon>
        <taxon>Chromadorea</taxon>
        <taxon>Rhabditida</taxon>
        <taxon>Tylenchina</taxon>
        <taxon>Tylenchomorpha</taxon>
        <taxon>Sphaerularioidea</taxon>
        <taxon>Anguinidae</taxon>
        <taxon>Anguininae</taxon>
        <taxon>Ditylenchus</taxon>
    </lineage>
</organism>
<dbReference type="Proteomes" id="UP000887574">
    <property type="component" value="Unplaced"/>
</dbReference>
<reference evidence="3" key="1">
    <citation type="submission" date="2022-11" db="UniProtKB">
        <authorList>
            <consortium name="WormBaseParasite"/>
        </authorList>
    </citation>
    <scope>IDENTIFICATION</scope>
</reference>
<feature type="region of interest" description="Disordered" evidence="1">
    <location>
        <begin position="1"/>
        <end position="56"/>
    </location>
</feature>
<feature type="compositionally biased region" description="Basic and acidic residues" evidence="1">
    <location>
        <begin position="277"/>
        <end position="287"/>
    </location>
</feature>
<evidence type="ECO:0000256" key="1">
    <source>
        <dbReference type="SAM" id="MobiDB-lite"/>
    </source>
</evidence>